<gene>
    <name evidence="6" type="ORF">GCM10007924_15630</name>
</gene>
<dbReference type="RefSeq" id="WP_169560391.1">
    <property type="nucleotide sequence ID" value="NZ_BSNF01000006.1"/>
</dbReference>
<evidence type="ECO:0000256" key="4">
    <source>
        <dbReference type="RuleBase" id="RU004504"/>
    </source>
</evidence>
<dbReference type="Proteomes" id="UP001161409">
    <property type="component" value="Unassembled WGS sequence"/>
</dbReference>
<reference evidence="6" key="1">
    <citation type="journal article" date="2014" name="Int. J. Syst. Evol. Microbiol.">
        <title>Complete genome of a new Firmicutes species belonging to the dominant human colonic microbiota ('Ruminococcus bicirculans') reveals two chromosomes and a selective capacity to utilize plant glucans.</title>
        <authorList>
            <consortium name="NISC Comparative Sequencing Program"/>
            <person name="Wegmann U."/>
            <person name="Louis P."/>
            <person name="Goesmann A."/>
            <person name="Henrissat B."/>
            <person name="Duncan S.H."/>
            <person name="Flint H.J."/>
        </authorList>
    </citation>
    <scope>NUCLEOTIDE SEQUENCE</scope>
    <source>
        <strain evidence="6">NBRC 103408</strain>
    </source>
</reference>
<sequence length="397" mass="43553">MTSREHLDLEKVRQDTPGTRTRIHLNNAGASLIPSPVYQAVVEHLDLEMQIGGYEAHKRAMPAFERTYDAIAEMVNCSRDEIALMENATAAWMTAFHGLNLQAGDKILTAEAEYASNAITYLQAAQDKGVILEVIPSDAAGQIDVAALEARIDAQTKLISISHIPTNGGLINPAEEVGKVARKHGIPYLLDACQSVGQIPLDVQKIGCDMLSATGRKYLRGPRGTGFLYVRGDFLNRLTPPWLDLHGAKWTSANSFTMRSDARRFENWEFNVAAVIGLGVAVDYYLAQGPSACSERLCSLAAAARAELERLPHVTVTDIGARKGGMVTFSHDRYSAEDIREKLAARGINVSTSSPASTRFDMDRRGLETIVRASFHYYNTEDELKQFAAEVANLQEN</sequence>
<keyword evidence="2" id="KW-0663">Pyridoxal phosphate</keyword>
<evidence type="ECO:0000256" key="1">
    <source>
        <dbReference type="ARBA" id="ARBA00001933"/>
    </source>
</evidence>
<dbReference type="InterPro" id="IPR015422">
    <property type="entry name" value="PyrdxlP-dep_Trfase_small"/>
</dbReference>
<evidence type="ECO:0000313" key="7">
    <source>
        <dbReference type="Proteomes" id="UP001161409"/>
    </source>
</evidence>
<comment type="similarity">
    <text evidence="3">Belongs to the class-V pyridoxal-phosphate-dependent aminotransferase family.</text>
</comment>
<comment type="caution">
    <text evidence="6">The sequence shown here is derived from an EMBL/GenBank/DDBJ whole genome shotgun (WGS) entry which is preliminary data.</text>
</comment>
<evidence type="ECO:0000256" key="2">
    <source>
        <dbReference type="ARBA" id="ARBA00022898"/>
    </source>
</evidence>
<keyword evidence="7" id="KW-1185">Reference proteome</keyword>
<dbReference type="SUPFAM" id="SSF53383">
    <property type="entry name" value="PLP-dependent transferases"/>
    <property type="match status" value="1"/>
</dbReference>
<dbReference type="InterPro" id="IPR020578">
    <property type="entry name" value="Aminotrans_V_PyrdxlP_BS"/>
</dbReference>
<dbReference type="EMBL" id="BSNF01000006">
    <property type="protein sequence ID" value="GLQ06342.1"/>
    <property type="molecule type" value="Genomic_DNA"/>
</dbReference>
<comment type="cofactor">
    <cofactor evidence="1 4">
        <name>pyridoxal 5'-phosphate</name>
        <dbReference type="ChEBI" id="CHEBI:597326"/>
    </cofactor>
</comment>
<feature type="domain" description="Aminotransferase class V" evidence="5">
    <location>
        <begin position="23"/>
        <end position="387"/>
    </location>
</feature>
<protein>
    <recommendedName>
        <fullName evidence="5">Aminotransferase class V domain-containing protein</fullName>
    </recommendedName>
</protein>
<dbReference type="PROSITE" id="PS00595">
    <property type="entry name" value="AA_TRANSFER_CLASS_5"/>
    <property type="match status" value="1"/>
</dbReference>
<dbReference type="InterPro" id="IPR015424">
    <property type="entry name" value="PyrdxlP-dep_Trfase"/>
</dbReference>
<evidence type="ECO:0000259" key="5">
    <source>
        <dbReference type="Pfam" id="PF00266"/>
    </source>
</evidence>
<dbReference type="Gene3D" id="3.40.640.10">
    <property type="entry name" value="Type I PLP-dependent aspartate aminotransferase-like (Major domain)"/>
    <property type="match status" value="1"/>
</dbReference>
<dbReference type="PANTHER" id="PTHR43586:SF24">
    <property type="entry name" value="BLR4730 PROTEIN"/>
    <property type="match status" value="1"/>
</dbReference>
<organism evidence="6 7">
    <name type="scientific">Sneathiella chinensis</name>
    <dbReference type="NCBI Taxonomy" id="349750"/>
    <lineage>
        <taxon>Bacteria</taxon>
        <taxon>Pseudomonadati</taxon>
        <taxon>Pseudomonadota</taxon>
        <taxon>Alphaproteobacteria</taxon>
        <taxon>Sneathiellales</taxon>
        <taxon>Sneathiellaceae</taxon>
        <taxon>Sneathiella</taxon>
    </lineage>
</organism>
<name>A0ABQ5U4V1_9PROT</name>
<accession>A0ABQ5U4V1</accession>
<dbReference type="PANTHER" id="PTHR43586">
    <property type="entry name" value="CYSTEINE DESULFURASE"/>
    <property type="match status" value="1"/>
</dbReference>
<dbReference type="Pfam" id="PF00266">
    <property type="entry name" value="Aminotran_5"/>
    <property type="match status" value="1"/>
</dbReference>
<dbReference type="Gene3D" id="3.90.1150.10">
    <property type="entry name" value="Aspartate Aminotransferase, domain 1"/>
    <property type="match status" value="1"/>
</dbReference>
<evidence type="ECO:0000256" key="3">
    <source>
        <dbReference type="RuleBase" id="RU004075"/>
    </source>
</evidence>
<dbReference type="InterPro" id="IPR000192">
    <property type="entry name" value="Aminotrans_V_dom"/>
</dbReference>
<dbReference type="InterPro" id="IPR015421">
    <property type="entry name" value="PyrdxlP-dep_Trfase_major"/>
</dbReference>
<proteinExistence type="inferred from homology"/>
<evidence type="ECO:0000313" key="6">
    <source>
        <dbReference type="EMBL" id="GLQ06342.1"/>
    </source>
</evidence>
<reference evidence="6" key="2">
    <citation type="submission" date="2023-01" db="EMBL/GenBank/DDBJ databases">
        <title>Draft genome sequence of Sneathiella chinensis strain NBRC 103408.</title>
        <authorList>
            <person name="Sun Q."/>
            <person name="Mori K."/>
        </authorList>
    </citation>
    <scope>NUCLEOTIDE SEQUENCE</scope>
    <source>
        <strain evidence="6">NBRC 103408</strain>
    </source>
</reference>